<organism evidence="1 2">
    <name type="scientific">Aspergillus felis</name>
    <dbReference type="NCBI Taxonomy" id="1287682"/>
    <lineage>
        <taxon>Eukaryota</taxon>
        <taxon>Fungi</taxon>
        <taxon>Dikarya</taxon>
        <taxon>Ascomycota</taxon>
        <taxon>Pezizomycotina</taxon>
        <taxon>Eurotiomycetes</taxon>
        <taxon>Eurotiomycetidae</taxon>
        <taxon>Eurotiales</taxon>
        <taxon>Aspergillaceae</taxon>
        <taxon>Aspergillus</taxon>
        <taxon>Aspergillus subgen. Fumigati</taxon>
    </lineage>
</organism>
<name>A0A8H6UVY2_9EURO</name>
<evidence type="ECO:0000313" key="1">
    <source>
        <dbReference type="EMBL" id="KAF7168912.1"/>
    </source>
</evidence>
<protein>
    <submittedName>
        <fullName evidence="1">Uncharacterized protein</fullName>
    </submittedName>
</protein>
<reference evidence="1" key="1">
    <citation type="submission" date="2020-06" db="EMBL/GenBank/DDBJ databases">
        <title>Draft genome sequences of strains closely related to Aspergillus parafelis and Aspergillus hiratsukae.</title>
        <authorList>
            <person name="Dos Santos R.A.C."/>
            <person name="Rivero-Menendez O."/>
            <person name="Steenwyk J.L."/>
            <person name="Mead M.E."/>
            <person name="Goldman G.H."/>
            <person name="Alastruey-Izquierdo A."/>
            <person name="Rokas A."/>
        </authorList>
    </citation>
    <scope>NUCLEOTIDE SEQUENCE</scope>
    <source>
        <strain evidence="1">CNM-CM5623</strain>
    </source>
</reference>
<proteinExistence type="predicted"/>
<evidence type="ECO:0000313" key="2">
    <source>
        <dbReference type="Proteomes" id="UP000654922"/>
    </source>
</evidence>
<accession>A0A8H6UVY2</accession>
<dbReference type="Proteomes" id="UP000654922">
    <property type="component" value="Unassembled WGS sequence"/>
</dbReference>
<dbReference type="EMBL" id="JACBAE010001254">
    <property type="protein sequence ID" value="KAF7168912.1"/>
    <property type="molecule type" value="Genomic_DNA"/>
</dbReference>
<dbReference type="OrthoDB" id="10017208at2759"/>
<comment type="caution">
    <text evidence="1">The sequence shown here is derived from an EMBL/GenBank/DDBJ whole genome shotgun (WGS) entry which is preliminary data.</text>
</comment>
<dbReference type="AlphaFoldDB" id="A0A8H6UVY2"/>
<sequence length="205" mass="21745">MRFDPDATFIAAPSSYDFIMSDYAFFTSTGCTFTGSPTPTTATCSYSQSWHIGSHTVTRDETYVLPGTEVREILSATLTVAGTGPFPTGTAATATAATTNKMTATTNKMTGSTTGATVAGTSATGTTVSGNIAGRTMAPMMLMGAVVAGLFVERELARLAYMPQGLAALWEGWDRREHELVQANVKAFLEATQKAYDLNRPRHST</sequence>
<gene>
    <name evidence="1" type="ORF">CNMCM5623_001818</name>
</gene>